<protein>
    <recommendedName>
        <fullName evidence="4">DUF2141 domain-containing protein</fullName>
    </recommendedName>
</protein>
<dbReference type="Proteomes" id="UP000783287">
    <property type="component" value="Unassembled WGS sequence"/>
</dbReference>
<organism evidence="2 3">
    <name type="scientific">Candidatus Dojkabacteria bacterium</name>
    <dbReference type="NCBI Taxonomy" id="2099670"/>
    <lineage>
        <taxon>Bacteria</taxon>
        <taxon>Candidatus Dojkabacteria</taxon>
    </lineage>
</organism>
<feature type="chain" id="PRO_5038130964" description="DUF2141 domain-containing protein" evidence="1">
    <location>
        <begin position="20"/>
        <end position="169"/>
    </location>
</feature>
<feature type="signal peptide" evidence="1">
    <location>
        <begin position="1"/>
        <end position="19"/>
    </location>
</feature>
<dbReference type="AlphaFoldDB" id="A0A955L665"/>
<reference evidence="2" key="1">
    <citation type="submission" date="2020-04" db="EMBL/GenBank/DDBJ databases">
        <authorList>
            <person name="Zhang T."/>
        </authorList>
    </citation>
    <scope>NUCLEOTIDE SEQUENCE</scope>
    <source>
        <strain evidence="2">HKST-UBA14</strain>
    </source>
</reference>
<name>A0A955L665_9BACT</name>
<evidence type="ECO:0000256" key="1">
    <source>
        <dbReference type="SAM" id="SignalP"/>
    </source>
</evidence>
<gene>
    <name evidence="2" type="ORF">KC909_03340</name>
</gene>
<sequence>MKKLIATLGVILFITGCSTTSTSTGSTKCFSDGMELNPRKGITAVLVYSEDIFTPIEGNTFTLDQQATLGYGFQVNNDSAGVYIMDELCNQDTNKPIGAPVDLDIEQTFYPTSTIPGNSGSYGYFQSEDADGNISNDLDEPANVSYDVFVSEDGNEWELVAQRVFEFEN</sequence>
<evidence type="ECO:0000313" key="2">
    <source>
        <dbReference type="EMBL" id="MCA9383373.1"/>
    </source>
</evidence>
<accession>A0A955L665</accession>
<proteinExistence type="predicted"/>
<dbReference type="PROSITE" id="PS51257">
    <property type="entry name" value="PROKAR_LIPOPROTEIN"/>
    <property type="match status" value="1"/>
</dbReference>
<reference evidence="2" key="2">
    <citation type="journal article" date="2021" name="Microbiome">
        <title>Successional dynamics and alternative stable states in a saline activated sludge microbial community over 9 years.</title>
        <authorList>
            <person name="Wang Y."/>
            <person name="Ye J."/>
            <person name="Ju F."/>
            <person name="Liu L."/>
            <person name="Boyd J.A."/>
            <person name="Deng Y."/>
            <person name="Parks D.H."/>
            <person name="Jiang X."/>
            <person name="Yin X."/>
            <person name="Woodcroft B.J."/>
            <person name="Tyson G.W."/>
            <person name="Hugenholtz P."/>
            <person name="Polz M.F."/>
            <person name="Zhang T."/>
        </authorList>
    </citation>
    <scope>NUCLEOTIDE SEQUENCE</scope>
    <source>
        <strain evidence="2">HKST-UBA14</strain>
    </source>
</reference>
<evidence type="ECO:0000313" key="3">
    <source>
        <dbReference type="Proteomes" id="UP000783287"/>
    </source>
</evidence>
<dbReference type="EMBL" id="JAGQLK010000061">
    <property type="protein sequence ID" value="MCA9383373.1"/>
    <property type="molecule type" value="Genomic_DNA"/>
</dbReference>
<evidence type="ECO:0008006" key="4">
    <source>
        <dbReference type="Google" id="ProtNLM"/>
    </source>
</evidence>
<keyword evidence="1" id="KW-0732">Signal</keyword>
<comment type="caution">
    <text evidence="2">The sequence shown here is derived from an EMBL/GenBank/DDBJ whole genome shotgun (WGS) entry which is preliminary data.</text>
</comment>